<organism evidence="2 3">
    <name type="scientific">Camelina sativa</name>
    <name type="common">False flax</name>
    <name type="synonym">Myagrum sativum</name>
    <dbReference type="NCBI Taxonomy" id="90675"/>
    <lineage>
        <taxon>Eukaryota</taxon>
        <taxon>Viridiplantae</taxon>
        <taxon>Streptophyta</taxon>
        <taxon>Embryophyta</taxon>
        <taxon>Tracheophyta</taxon>
        <taxon>Spermatophyta</taxon>
        <taxon>Magnoliopsida</taxon>
        <taxon>eudicotyledons</taxon>
        <taxon>Gunneridae</taxon>
        <taxon>Pentapetalae</taxon>
        <taxon>rosids</taxon>
        <taxon>malvids</taxon>
        <taxon>Brassicales</taxon>
        <taxon>Brassicaceae</taxon>
        <taxon>Camelineae</taxon>
        <taxon>Camelina</taxon>
    </lineage>
</organism>
<dbReference type="SMART" id="SM00256">
    <property type="entry name" value="FBOX"/>
    <property type="match status" value="1"/>
</dbReference>
<proteinExistence type="predicted"/>
<dbReference type="PANTHER" id="PTHR44259:SF26">
    <property type="entry name" value="F-BOX FAMILY PROTEIN-LIKE PROTEIN"/>
    <property type="match status" value="1"/>
</dbReference>
<dbReference type="Proteomes" id="UP000694864">
    <property type="component" value="Chromosome 12"/>
</dbReference>
<name>A0ABM0V5V8_CAMSA</name>
<dbReference type="SUPFAM" id="SSF81383">
    <property type="entry name" value="F-box domain"/>
    <property type="match status" value="1"/>
</dbReference>
<evidence type="ECO:0000313" key="3">
    <source>
        <dbReference type="RefSeq" id="XP_010451274.1"/>
    </source>
</evidence>
<protein>
    <submittedName>
        <fullName evidence="3">Probable F-box protein At4g22165</fullName>
    </submittedName>
</protein>
<reference evidence="2" key="1">
    <citation type="journal article" date="2014" name="Nat. Commun.">
        <title>The emerging biofuel crop Camelina sativa retains a highly undifferentiated hexaploid genome structure.</title>
        <authorList>
            <person name="Kagale S."/>
            <person name="Koh C."/>
            <person name="Nixon J."/>
            <person name="Bollina V."/>
            <person name="Clarke W.E."/>
            <person name="Tuteja R."/>
            <person name="Spillane C."/>
            <person name="Robinson S.J."/>
            <person name="Links M.G."/>
            <person name="Clarke C."/>
            <person name="Higgins E.E."/>
            <person name="Huebert T."/>
            <person name="Sharpe A.G."/>
            <person name="Parkin I.A."/>
        </authorList>
    </citation>
    <scope>NUCLEOTIDE SEQUENCE [LARGE SCALE GENOMIC DNA]</scope>
    <source>
        <strain evidence="2">cv. DH55</strain>
    </source>
</reference>
<evidence type="ECO:0000259" key="1">
    <source>
        <dbReference type="SMART" id="SM00256"/>
    </source>
</evidence>
<dbReference type="InterPro" id="IPR050942">
    <property type="entry name" value="F-box_BR-signaling"/>
</dbReference>
<dbReference type="InterPro" id="IPR036047">
    <property type="entry name" value="F-box-like_dom_sf"/>
</dbReference>
<gene>
    <name evidence="3" type="primary">LOC104733395</name>
</gene>
<dbReference type="GeneID" id="104733395"/>
<dbReference type="Pfam" id="PF03478">
    <property type="entry name" value="Beta-prop_KIB1-4"/>
    <property type="match status" value="1"/>
</dbReference>
<dbReference type="PANTHER" id="PTHR44259">
    <property type="entry name" value="OS07G0183000 PROTEIN-RELATED"/>
    <property type="match status" value="1"/>
</dbReference>
<dbReference type="Pfam" id="PF00646">
    <property type="entry name" value="F-box"/>
    <property type="match status" value="1"/>
</dbReference>
<dbReference type="InterPro" id="IPR005174">
    <property type="entry name" value="KIB1-4_b-propeller"/>
</dbReference>
<reference evidence="3" key="2">
    <citation type="submission" date="2025-08" db="UniProtKB">
        <authorList>
            <consortium name="RefSeq"/>
        </authorList>
    </citation>
    <scope>IDENTIFICATION</scope>
    <source>
        <tissue evidence="3">Leaf</tissue>
    </source>
</reference>
<feature type="domain" description="F-box" evidence="1">
    <location>
        <begin position="35"/>
        <end position="75"/>
    </location>
</feature>
<dbReference type="InterPro" id="IPR001810">
    <property type="entry name" value="F-box_dom"/>
</dbReference>
<sequence>MYLFFKRVKFVKSFFPPLSALSWRRTLYPNTWSELPLDLLNLVLERLGFADFKRAKSVCSSWYSTSTVTKNQVPLLILFPKDKNNNNSCTLFNPEEKDRLYKTQNLGVEFAKSVCIATYGSWLLMQDPLYNLYILNLFTGERINLPPVESQLGMVKVERTMDDWFHVSQDMITSTSKGMNIGSPVFWINEETKDYIVLWVLEILCVVYAKKGDTSWNQIPNISDYDCDMLYKDHKLFILSDTGTFEILDFSGVMMGNDKTFKQVSLCMDEPWCGTETTKLVATVTRKVLKVEKLWIPSSRTWAFRVFKIFSSGKIKKCKKVDSLGDEAMLLDLGITVPANDIEGFYKNSIYFSGSHEENPTDIFHFNLETQKMELLHKFDCSPAQLSSARWFLPSLTHT</sequence>
<evidence type="ECO:0000313" key="2">
    <source>
        <dbReference type="Proteomes" id="UP000694864"/>
    </source>
</evidence>
<accession>A0ABM0V5V8</accession>
<keyword evidence="2" id="KW-1185">Reference proteome</keyword>
<dbReference type="RefSeq" id="XP_010451274.1">
    <property type="nucleotide sequence ID" value="XM_010452972.1"/>
</dbReference>
<dbReference type="Gene3D" id="1.20.1280.50">
    <property type="match status" value="1"/>
</dbReference>